<dbReference type="AlphaFoldDB" id="A0A8J1MAE6"/>
<dbReference type="KEGG" id="xla:108708776"/>
<name>A0A8J1MAE6_XENLA</name>
<dbReference type="PRINTS" id="PR00245">
    <property type="entry name" value="OLFACTORYR"/>
</dbReference>
<dbReference type="PANTHER" id="PTHR26450:SF179">
    <property type="entry name" value="OLFACTORY RECEPTOR"/>
    <property type="match status" value="1"/>
</dbReference>
<evidence type="ECO:0000313" key="12">
    <source>
        <dbReference type="RefSeq" id="XP_041438682.1"/>
    </source>
</evidence>
<dbReference type="InterPro" id="IPR000276">
    <property type="entry name" value="GPCR_Rhodpsn"/>
</dbReference>
<evidence type="ECO:0000256" key="2">
    <source>
        <dbReference type="ARBA" id="ARBA00004141"/>
    </source>
</evidence>
<comment type="subcellular location">
    <subcellularLocation>
        <location evidence="2">Membrane</location>
        <topology evidence="2">Multi-pass membrane protein</topology>
    </subcellularLocation>
</comment>
<keyword evidence="8" id="KW-0807">Transducer</keyword>
<feature type="transmembrane region" description="Helical" evidence="9">
    <location>
        <begin position="124"/>
        <end position="146"/>
    </location>
</feature>
<dbReference type="InterPro" id="IPR050402">
    <property type="entry name" value="OR51/52/56-like"/>
</dbReference>
<accession>A0A8J1MAE6</accession>
<evidence type="ECO:0000313" key="11">
    <source>
        <dbReference type="Proteomes" id="UP000186698"/>
    </source>
</evidence>
<keyword evidence="7 9" id="KW-0472">Membrane</keyword>
<dbReference type="CTD" id="108708776"/>
<evidence type="ECO:0000256" key="8">
    <source>
        <dbReference type="ARBA" id="ARBA00023224"/>
    </source>
</evidence>
<keyword evidence="3" id="KW-0716">Sensory transduction</keyword>
<evidence type="ECO:0000256" key="7">
    <source>
        <dbReference type="ARBA" id="ARBA00023136"/>
    </source>
</evidence>
<evidence type="ECO:0000256" key="1">
    <source>
        <dbReference type="ARBA" id="ARBA00002936"/>
    </source>
</evidence>
<dbReference type="InterPro" id="IPR017452">
    <property type="entry name" value="GPCR_Rhodpsn_7TM"/>
</dbReference>
<keyword evidence="11" id="KW-1185">Reference proteome</keyword>
<dbReference type="FunFam" id="1.20.1070.10:FF:000006">
    <property type="entry name" value="Olfactory receptor"/>
    <property type="match status" value="1"/>
</dbReference>
<dbReference type="Proteomes" id="UP000186698">
    <property type="component" value="Chromosome 2L"/>
</dbReference>
<evidence type="ECO:0000256" key="3">
    <source>
        <dbReference type="ARBA" id="ARBA00022606"/>
    </source>
</evidence>
<comment type="function">
    <text evidence="1">Odorant receptor.</text>
</comment>
<dbReference type="GeneID" id="108708776"/>
<dbReference type="InterPro" id="IPR000725">
    <property type="entry name" value="Olfact_rcpt"/>
</dbReference>
<dbReference type="RefSeq" id="XP_041438682.1">
    <property type="nucleotide sequence ID" value="XM_041582748.1"/>
</dbReference>
<dbReference type="PRINTS" id="PR00237">
    <property type="entry name" value="GPCRRHODOPSN"/>
</dbReference>
<dbReference type="PANTHER" id="PTHR26450">
    <property type="entry name" value="OLFACTORY RECEPTOR 56B1-RELATED"/>
    <property type="match status" value="1"/>
</dbReference>
<feature type="domain" description="G-protein coupled receptors family 1 profile" evidence="10">
    <location>
        <begin position="67"/>
        <end position="317"/>
    </location>
</feature>
<evidence type="ECO:0000256" key="6">
    <source>
        <dbReference type="ARBA" id="ARBA00022989"/>
    </source>
</evidence>
<dbReference type="Gene3D" id="1.20.1070.10">
    <property type="entry name" value="Rhodopsin 7-helix transmembrane proteins"/>
    <property type="match status" value="1"/>
</dbReference>
<evidence type="ECO:0000256" key="9">
    <source>
        <dbReference type="SAM" id="Phobius"/>
    </source>
</evidence>
<dbReference type="Pfam" id="PF13853">
    <property type="entry name" value="7tm_4"/>
    <property type="match status" value="1"/>
</dbReference>
<proteinExistence type="predicted"/>
<feature type="transmembrane region" description="Helical" evidence="9">
    <location>
        <begin position="260"/>
        <end position="280"/>
    </location>
</feature>
<dbReference type="PROSITE" id="PS50262">
    <property type="entry name" value="G_PROTEIN_RECEP_F1_2"/>
    <property type="match status" value="1"/>
</dbReference>
<protein>
    <submittedName>
        <fullName evidence="12">Olfactory receptor 52M1-like isoform X1</fullName>
    </submittedName>
</protein>
<feature type="transmembrane region" description="Helical" evidence="9">
    <location>
        <begin position="49"/>
        <end position="72"/>
    </location>
</feature>
<feature type="transmembrane region" description="Helical" evidence="9">
    <location>
        <begin position="300"/>
        <end position="319"/>
    </location>
</feature>
<dbReference type="GO" id="GO:0004984">
    <property type="term" value="F:olfactory receptor activity"/>
    <property type="evidence" value="ECO:0000318"/>
    <property type="project" value="GO_Central"/>
</dbReference>
<feature type="transmembrane region" description="Helical" evidence="9">
    <location>
        <begin position="226"/>
        <end position="248"/>
    </location>
</feature>
<dbReference type="GO" id="GO:0005886">
    <property type="term" value="C:plasma membrane"/>
    <property type="evidence" value="ECO:0000318"/>
    <property type="project" value="GO_Central"/>
</dbReference>
<dbReference type="SUPFAM" id="SSF81321">
    <property type="entry name" value="Family A G protein-coupled receptor-like"/>
    <property type="match status" value="1"/>
</dbReference>
<organism evidence="11 12">
    <name type="scientific">Xenopus laevis</name>
    <name type="common">African clawed frog</name>
    <dbReference type="NCBI Taxonomy" id="8355"/>
    <lineage>
        <taxon>Eukaryota</taxon>
        <taxon>Metazoa</taxon>
        <taxon>Chordata</taxon>
        <taxon>Craniata</taxon>
        <taxon>Vertebrata</taxon>
        <taxon>Euteleostomi</taxon>
        <taxon>Amphibia</taxon>
        <taxon>Batrachia</taxon>
        <taxon>Anura</taxon>
        <taxon>Pipoidea</taxon>
        <taxon>Pipidae</taxon>
        <taxon>Xenopodinae</taxon>
        <taxon>Xenopus</taxon>
        <taxon>Xenopus</taxon>
    </lineage>
</organism>
<keyword evidence="4 9" id="KW-0812">Transmembrane</keyword>
<evidence type="ECO:0000256" key="5">
    <source>
        <dbReference type="ARBA" id="ARBA00022725"/>
    </source>
</evidence>
<feature type="transmembrane region" description="Helical" evidence="9">
    <location>
        <begin position="158"/>
        <end position="183"/>
    </location>
</feature>
<reference evidence="12" key="1">
    <citation type="submission" date="2025-08" db="UniProtKB">
        <authorList>
            <consortium name="RefSeq"/>
        </authorList>
    </citation>
    <scope>IDENTIFICATION</scope>
    <source>
        <strain evidence="12">J_2021</strain>
        <tissue evidence="12">Erythrocytes</tissue>
    </source>
</reference>
<gene>
    <name evidence="12" type="primary">LOC108708776</name>
</gene>
<feature type="transmembrane region" description="Helical" evidence="9">
    <location>
        <begin position="84"/>
        <end position="104"/>
    </location>
</feature>
<keyword evidence="6 9" id="KW-1133">Transmembrane helix</keyword>
<evidence type="ECO:0000256" key="4">
    <source>
        <dbReference type="ARBA" id="ARBA00022692"/>
    </source>
</evidence>
<dbReference type="OrthoDB" id="10254436at2759"/>
<evidence type="ECO:0000259" key="10">
    <source>
        <dbReference type="PROSITE" id="PS50262"/>
    </source>
</evidence>
<dbReference type="GO" id="GO:0004930">
    <property type="term" value="F:G protein-coupled receptor activity"/>
    <property type="evidence" value="ECO:0007669"/>
    <property type="project" value="InterPro"/>
</dbReference>
<keyword evidence="5" id="KW-0552">Olfaction</keyword>
<sequence>MSGTMWEPLNGHNQHYDRSLLEPTMTSDNKTCFHPTTFSLLGIPGLEPFHIWISIPFFSIFLIAVVGNLVVLQIIISEVSLHQPMYIFFTVLSIIDLVLANSTMPKLLSIFWSNSHEISYHMCLFQMFLLHAFSSIESGIFVAMAFDRYVAICNPLRYRVVLTTGMIIKTSVLVVIRGIIYFLPLPLLAKSLSSYRSNIILHSYCEHMAVVGLACQDVSLNDHVGMAFGFLVLAMDSLLILLSYIKILRALQSLTATAGLKAFSTCVSHVCAILTFYVPILTSSLVHRFGKNVPHHTHILLANFYLLIPPMLNPLVYGIRTKKIQEKVRKYLYLL</sequence>